<dbReference type="STRING" id="29170.A0A368GV37"/>
<reference evidence="4 5" key="1">
    <citation type="submission" date="2014-10" db="EMBL/GenBank/DDBJ databases">
        <title>Draft genome of the hookworm Ancylostoma caninum.</title>
        <authorList>
            <person name="Mitreva M."/>
        </authorList>
    </citation>
    <scope>NUCLEOTIDE SEQUENCE [LARGE SCALE GENOMIC DNA]</scope>
    <source>
        <strain evidence="4 5">Baltimore</strain>
    </source>
</reference>
<keyword evidence="3" id="KW-0269">Exonuclease</keyword>
<proteinExistence type="predicted"/>
<dbReference type="GO" id="GO:0003684">
    <property type="term" value="F:damaged DNA binding"/>
    <property type="evidence" value="ECO:0007669"/>
    <property type="project" value="TreeGrafter"/>
</dbReference>
<dbReference type="EMBL" id="JOJR01000049">
    <property type="protein sequence ID" value="RCN48236.1"/>
    <property type="molecule type" value="Genomic_DNA"/>
</dbReference>
<evidence type="ECO:0000313" key="4">
    <source>
        <dbReference type="EMBL" id="RCN48236.1"/>
    </source>
</evidence>
<gene>
    <name evidence="4" type="ORF">ANCCAN_05651</name>
</gene>
<name>A0A368GV37_ANCCA</name>
<evidence type="ECO:0000313" key="5">
    <source>
        <dbReference type="Proteomes" id="UP000252519"/>
    </source>
</evidence>
<organism evidence="4 5">
    <name type="scientific">Ancylostoma caninum</name>
    <name type="common">Dog hookworm</name>
    <dbReference type="NCBI Taxonomy" id="29170"/>
    <lineage>
        <taxon>Eukaryota</taxon>
        <taxon>Metazoa</taxon>
        <taxon>Ecdysozoa</taxon>
        <taxon>Nematoda</taxon>
        <taxon>Chromadorea</taxon>
        <taxon>Rhabditida</taxon>
        <taxon>Rhabditina</taxon>
        <taxon>Rhabditomorpha</taxon>
        <taxon>Strongyloidea</taxon>
        <taxon>Ancylostomatidae</taxon>
        <taxon>Ancylostomatinae</taxon>
        <taxon>Ancylostoma</taxon>
    </lineage>
</organism>
<dbReference type="AlphaFoldDB" id="A0A368GV37"/>
<sequence length="96" mass="10942">MFIRMATVVVREMSPIYCYELTAKILPVVMGKRAPSSTFLRPLKVGESYMIEPNLLVTVLDAHHCLGSVMFLFELVKNRNRGGRVDVTQVSEKKKR</sequence>
<keyword evidence="1" id="KW-0540">Nuclease</keyword>
<dbReference type="PANTHER" id="PTHR23240">
    <property type="entry name" value="DNA CROSS-LINK REPAIR PROTEIN PSO2/SNM1-RELATED"/>
    <property type="match status" value="1"/>
</dbReference>
<evidence type="ECO:0000256" key="3">
    <source>
        <dbReference type="ARBA" id="ARBA00022839"/>
    </source>
</evidence>
<evidence type="ECO:0000256" key="1">
    <source>
        <dbReference type="ARBA" id="ARBA00022722"/>
    </source>
</evidence>
<dbReference type="PANTHER" id="PTHR23240:SF8">
    <property type="entry name" value="PROTEIN ARTEMIS"/>
    <property type="match status" value="1"/>
</dbReference>
<keyword evidence="2" id="KW-0378">Hydrolase</keyword>
<accession>A0A368GV37</accession>
<dbReference type="Proteomes" id="UP000252519">
    <property type="component" value="Unassembled WGS sequence"/>
</dbReference>
<protein>
    <submittedName>
        <fullName evidence="4">Uncharacterized protein</fullName>
    </submittedName>
</protein>
<keyword evidence="5" id="KW-1185">Reference proteome</keyword>
<dbReference type="GO" id="GO:0036297">
    <property type="term" value="P:interstrand cross-link repair"/>
    <property type="evidence" value="ECO:0007669"/>
    <property type="project" value="TreeGrafter"/>
</dbReference>
<dbReference type="Gene3D" id="3.60.15.10">
    <property type="entry name" value="Ribonuclease Z/Hydroxyacylglutathione hydrolase-like"/>
    <property type="match status" value="1"/>
</dbReference>
<dbReference type="InterPro" id="IPR036866">
    <property type="entry name" value="RibonucZ/Hydroxyglut_hydro"/>
</dbReference>
<dbReference type="GO" id="GO:0035312">
    <property type="term" value="F:5'-3' DNA exonuclease activity"/>
    <property type="evidence" value="ECO:0007669"/>
    <property type="project" value="TreeGrafter"/>
</dbReference>
<dbReference type="GO" id="GO:0006303">
    <property type="term" value="P:double-strand break repair via nonhomologous end joining"/>
    <property type="evidence" value="ECO:0007669"/>
    <property type="project" value="TreeGrafter"/>
</dbReference>
<comment type="caution">
    <text evidence="4">The sequence shown here is derived from an EMBL/GenBank/DDBJ whole genome shotgun (WGS) entry which is preliminary data.</text>
</comment>
<dbReference type="OrthoDB" id="262529at2759"/>
<evidence type="ECO:0000256" key="2">
    <source>
        <dbReference type="ARBA" id="ARBA00022801"/>
    </source>
</evidence>
<dbReference type="SUPFAM" id="SSF56281">
    <property type="entry name" value="Metallo-hydrolase/oxidoreductase"/>
    <property type="match status" value="1"/>
</dbReference>